<feature type="region of interest" description="Disordered" evidence="7">
    <location>
        <begin position="1"/>
        <end position="27"/>
    </location>
</feature>
<accession>I2H516</accession>
<evidence type="ECO:0000256" key="2">
    <source>
        <dbReference type="ARBA" id="ARBA00008729"/>
    </source>
</evidence>
<keyword evidence="5" id="KW-0539">Nucleus</keyword>
<dbReference type="GeneID" id="14496541"/>
<evidence type="ECO:0000256" key="5">
    <source>
        <dbReference type="ARBA" id="ARBA00023242"/>
    </source>
</evidence>
<evidence type="ECO:0000313" key="9">
    <source>
        <dbReference type="Proteomes" id="UP000002866"/>
    </source>
</evidence>
<dbReference type="InterPro" id="IPR018468">
    <property type="entry name" value="SFR1/Mei5"/>
</dbReference>
<dbReference type="Gene3D" id="6.10.140.1020">
    <property type="match status" value="1"/>
</dbReference>
<gene>
    <name evidence="8" type="primary">TBLA0E04130</name>
    <name evidence="8" type="ORF">TBLA_0E04130</name>
</gene>
<name>I2H516_HENB6</name>
<evidence type="ECO:0008006" key="10">
    <source>
        <dbReference type="Google" id="ProtNLM"/>
    </source>
</evidence>
<dbReference type="KEGG" id="tbl:TBLA_0E04130"/>
<keyword evidence="9" id="KW-1185">Reference proteome</keyword>
<evidence type="ECO:0000256" key="1">
    <source>
        <dbReference type="ARBA" id="ARBA00004123"/>
    </source>
</evidence>
<evidence type="ECO:0000256" key="7">
    <source>
        <dbReference type="SAM" id="MobiDB-lite"/>
    </source>
</evidence>
<evidence type="ECO:0000256" key="4">
    <source>
        <dbReference type="ARBA" id="ARBA00023204"/>
    </source>
</evidence>
<dbReference type="OrthoDB" id="27934at2759"/>
<feature type="coiled-coil region" evidence="6">
    <location>
        <begin position="149"/>
        <end position="223"/>
    </location>
</feature>
<dbReference type="GO" id="GO:0006281">
    <property type="term" value="P:DNA repair"/>
    <property type="evidence" value="ECO:0007669"/>
    <property type="project" value="UniProtKB-KW"/>
</dbReference>
<evidence type="ECO:0000313" key="8">
    <source>
        <dbReference type="EMBL" id="CCH61468.1"/>
    </source>
</evidence>
<dbReference type="eggNOG" id="ENOG502S2TF">
    <property type="taxonomic scope" value="Eukaryota"/>
</dbReference>
<dbReference type="Proteomes" id="UP000002866">
    <property type="component" value="Chromosome 5"/>
</dbReference>
<evidence type="ECO:0000256" key="6">
    <source>
        <dbReference type="SAM" id="Coils"/>
    </source>
</evidence>
<keyword evidence="6" id="KW-0175">Coiled coil</keyword>
<dbReference type="RefSeq" id="XP_004180987.1">
    <property type="nucleotide sequence ID" value="XM_004180939.1"/>
</dbReference>
<dbReference type="AlphaFoldDB" id="I2H516"/>
<dbReference type="EMBL" id="HE806320">
    <property type="protein sequence ID" value="CCH61468.1"/>
    <property type="molecule type" value="Genomic_DNA"/>
</dbReference>
<dbReference type="InParanoid" id="I2H516"/>
<keyword evidence="3" id="KW-0227">DNA damage</keyword>
<keyword evidence="4" id="KW-0234">DNA repair</keyword>
<reference evidence="8 9" key="1">
    <citation type="journal article" date="2011" name="Proc. Natl. Acad. Sci. U.S.A.">
        <title>Evolutionary erosion of yeast sex chromosomes by mating-type switching accidents.</title>
        <authorList>
            <person name="Gordon J.L."/>
            <person name="Armisen D."/>
            <person name="Proux-Wera E."/>
            <person name="Oheigeartaigh S.S."/>
            <person name="Byrne K.P."/>
            <person name="Wolfe K.H."/>
        </authorList>
    </citation>
    <scope>NUCLEOTIDE SEQUENCE [LARGE SCALE GENOMIC DNA]</scope>
    <source>
        <strain evidence="9">ATCC 34711 / CBS 6284 / DSM 70876 / NBRC 10599 / NRRL Y-10934 / UCD 77-7</strain>
    </source>
</reference>
<dbReference type="HOGENOM" id="CLU_084833_0_0_1"/>
<feature type="compositionally biased region" description="Polar residues" evidence="7">
    <location>
        <begin position="1"/>
        <end position="13"/>
    </location>
</feature>
<protein>
    <recommendedName>
        <fullName evidence="10">Meiosis protein 5</fullName>
    </recommendedName>
</protein>
<dbReference type="GO" id="GO:0005634">
    <property type="term" value="C:nucleus"/>
    <property type="evidence" value="ECO:0007669"/>
    <property type="project" value="UniProtKB-SubCell"/>
</dbReference>
<dbReference type="FunCoup" id="I2H516">
    <property type="interactions" value="20"/>
</dbReference>
<dbReference type="OMA" id="NIQCEKY"/>
<dbReference type="STRING" id="1071380.I2H516"/>
<evidence type="ECO:0000256" key="3">
    <source>
        <dbReference type="ARBA" id="ARBA00022763"/>
    </source>
</evidence>
<comment type="subcellular location">
    <subcellularLocation>
        <location evidence="1">Nucleus</location>
    </subcellularLocation>
</comment>
<dbReference type="Pfam" id="PF10376">
    <property type="entry name" value="Mei5"/>
    <property type="match status" value="1"/>
</dbReference>
<comment type="similarity">
    <text evidence="2">Belongs to the SFR1/MEI5 family.</text>
</comment>
<sequence>MDDTTLVESSPQKPQDKENRADTVPTTKVTQSFLVPTNLGLPIKKDITKEYSIGKKQVKKIEEKKLIKHLNIQCEKYDLKILYKEKTELQKEITQLKTGIHILQNYEKELKVKELITKWRDVCQAGMSYMYNSAAIKIDRMGGFEEFRRKELENEKRRLEYQMDDSLQLEVDSILESEEFNNLTIDDQEEYKTQMNEKLEEMEKMKNSKLEALEAEMESSRNQTFTMQELAKRLKVDYKFIFLEETDID</sequence>
<proteinExistence type="inferred from homology"/>
<organism evidence="8 9">
    <name type="scientific">Henningerozyma blattae (strain ATCC 34711 / CBS 6284 / DSM 70876 / NBRC 10599 / NRRL Y-10934 / UCD 77-7)</name>
    <name type="common">Yeast</name>
    <name type="synonym">Tetrapisispora blattae</name>
    <dbReference type="NCBI Taxonomy" id="1071380"/>
    <lineage>
        <taxon>Eukaryota</taxon>
        <taxon>Fungi</taxon>
        <taxon>Dikarya</taxon>
        <taxon>Ascomycota</taxon>
        <taxon>Saccharomycotina</taxon>
        <taxon>Saccharomycetes</taxon>
        <taxon>Saccharomycetales</taxon>
        <taxon>Saccharomycetaceae</taxon>
        <taxon>Henningerozyma</taxon>
    </lineage>
</organism>